<reference evidence="1" key="2">
    <citation type="submission" date="2020-09" db="EMBL/GenBank/DDBJ databases">
        <authorList>
            <person name="Sun Q."/>
            <person name="Zhou Y."/>
        </authorList>
    </citation>
    <scope>NUCLEOTIDE SEQUENCE</scope>
    <source>
        <strain evidence="1">CGMCC 1.6293</strain>
    </source>
</reference>
<protein>
    <submittedName>
        <fullName evidence="1">Uncharacterized protein</fullName>
    </submittedName>
</protein>
<dbReference type="AlphaFoldDB" id="A0A917TCV6"/>
<evidence type="ECO:0000313" key="1">
    <source>
        <dbReference type="EMBL" id="GGM18153.1"/>
    </source>
</evidence>
<keyword evidence="2" id="KW-1185">Reference proteome</keyword>
<evidence type="ECO:0000313" key="2">
    <source>
        <dbReference type="Proteomes" id="UP000649829"/>
    </source>
</evidence>
<gene>
    <name evidence="1" type="ORF">GCM10011534_45280</name>
</gene>
<sequence>MPDIIIHCGGPKTGSSALQHTLSKNVDRLREAGLYYPQLRNPSARFADPIMGNAYELAMAASKRNRATASGIPEERFFQDAEALLSIIKDADRDEVVLLSTEWFSNLSEAEWLWLVEFLAQTRRDISTVTYFRPQVDQISSALGQFIKSGSRPTLANCVRYMSKEPYLSAMAYHKIQSKLPIKNSVIALYNRSNLFEDDITADFLAHTDRIAGTRSPCIKTESEVNPSLNGEALTLLYSINRSALGRNENALVLDICMRIPEFSLMKNRPQLILSKKNVEEAQEIFAKDNACAVEAFGESFTYLSRDRAENEEFVDVSRGPSETSQKLFWNMWEKLFAEASDERRSLMTSLAPKIADALAQDPVRSEEHHQELAAAISQKLDPQANISDKAILGKDGFLFLGGPDSNSIAKYFSGEKKISTSAVNIHRHNFRALERTGAPYSTLIIPEAHVVYGDLLPDNFRVVENRPINSLLTALNEPIIYPIDQLMALRSEGIPVYTGRDSHYTEHAAIACYKAVRLSHGLEGNFTPPYTPSIDRESADLMTGDAAAAIKKKRILQSQSRAPHFIHLYCNNVMNNGRISIYMNPRAHGGRVLCFGTSFSDHLIPAYTSDFREVVFCYSTAVDEALVRLVEPERIFMEMPERFLHFPNMALAGSVLCTHSMRTENQETHPAFFDLPPGPIKTLVTLLSELVDSEVVPPSLGSAIGPAALARVRFARTSKHTGAVRDAIRAVLSGHYRQETLLGVLAQAVDSGLLAGECDILPETDMGGITKIRCLSRGGKYREAAQVLERHMTMFGKTTESAYFTEFLLKNA</sequence>
<comment type="caution">
    <text evidence="1">The sequence shown here is derived from an EMBL/GenBank/DDBJ whole genome shotgun (WGS) entry which is preliminary data.</text>
</comment>
<proteinExistence type="predicted"/>
<organism evidence="1 2">
    <name type="scientific">Pseudooceanicola nanhaiensis</name>
    <dbReference type="NCBI Taxonomy" id="375761"/>
    <lineage>
        <taxon>Bacteria</taxon>
        <taxon>Pseudomonadati</taxon>
        <taxon>Pseudomonadota</taxon>
        <taxon>Alphaproteobacteria</taxon>
        <taxon>Rhodobacterales</taxon>
        <taxon>Paracoccaceae</taxon>
        <taxon>Pseudooceanicola</taxon>
    </lineage>
</organism>
<dbReference type="Proteomes" id="UP000649829">
    <property type="component" value="Unassembled WGS sequence"/>
</dbReference>
<dbReference type="EMBL" id="BMLF01000014">
    <property type="protein sequence ID" value="GGM18153.1"/>
    <property type="molecule type" value="Genomic_DNA"/>
</dbReference>
<accession>A0A917TCV6</accession>
<name>A0A917TCV6_9RHOB</name>
<reference evidence="1" key="1">
    <citation type="journal article" date="2014" name="Int. J. Syst. Evol. Microbiol.">
        <title>Complete genome sequence of Corynebacterium casei LMG S-19264T (=DSM 44701T), isolated from a smear-ripened cheese.</title>
        <authorList>
            <consortium name="US DOE Joint Genome Institute (JGI-PGF)"/>
            <person name="Walter F."/>
            <person name="Albersmeier A."/>
            <person name="Kalinowski J."/>
            <person name="Ruckert C."/>
        </authorList>
    </citation>
    <scope>NUCLEOTIDE SEQUENCE</scope>
    <source>
        <strain evidence="1">CGMCC 1.6293</strain>
    </source>
</reference>
<dbReference type="RefSeq" id="WP_156954600.1">
    <property type="nucleotide sequence ID" value="NZ_BMLF01000014.1"/>
</dbReference>